<sequence length="464" mass="49335">MRRLSLPLFVLSLLSFAAAQAAPVEGRLELVWGDGEPGSGLAEQFVVHVVTDDGHRYRLDPQAAREAAGDLYALAGKPVAVGFAARAATPDGLQVDAIVSAGASESATQPAVAGNTVWATLLCKFSDVATEQKPLSFFAGQYGNNPGQLDHYWREVSYNKINLTGSSAYGWFTLPSPRSTYVPAGGSADLNKLFDDCTNAANPTVNFAANGGLQGINMMFNGDLDGFAWGGSRCKTLDGVNKCWSSTWNPPWSFSNSAPLSHEMGHGYGLPHANNSDNDTDPYDNPWDVMSDAWSNAASDGTYGKIAKHLSTYSRDRLGFVDAARKRTINADGTYPIELDRASLVGSTKTQMIVVNPPGEPATHYYTIEARKPGGKYEASLAGTAVIIHEVLTTRSTPAQIVDATNPPATVSNNEGSMFKVGETYTLAGKFSVTVNSATAEGFNVTVVRGTGLAPDPIFQNGFQ</sequence>
<accession>A0A9X3YN15</accession>
<dbReference type="EMBL" id="JAOVZO020000019">
    <property type="protein sequence ID" value="MDC8014719.1"/>
    <property type="molecule type" value="Genomic_DNA"/>
</dbReference>
<dbReference type="Gene3D" id="3.40.390.10">
    <property type="entry name" value="Collagenase (Catalytic Domain)"/>
    <property type="match status" value="1"/>
</dbReference>
<dbReference type="AlphaFoldDB" id="A0A9X3YN15"/>
<feature type="signal peptide" evidence="1">
    <location>
        <begin position="1"/>
        <end position="21"/>
    </location>
</feature>
<dbReference type="Proteomes" id="UP001139971">
    <property type="component" value="Unassembled WGS sequence"/>
</dbReference>
<dbReference type="InterPro" id="IPR024079">
    <property type="entry name" value="MetalloPept_cat_dom_sf"/>
</dbReference>
<evidence type="ECO:0000313" key="2">
    <source>
        <dbReference type="EMBL" id="MDC8014719.1"/>
    </source>
</evidence>
<dbReference type="SUPFAM" id="SSF55486">
    <property type="entry name" value="Metalloproteases ('zincins'), catalytic domain"/>
    <property type="match status" value="1"/>
</dbReference>
<keyword evidence="3" id="KW-1185">Reference proteome</keyword>
<organism evidence="2 3">
    <name type="scientific">Tahibacter soli</name>
    <dbReference type="NCBI Taxonomy" id="2983605"/>
    <lineage>
        <taxon>Bacteria</taxon>
        <taxon>Pseudomonadati</taxon>
        <taxon>Pseudomonadota</taxon>
        <taxon>Gammaproteobacteria</taxon>
        <taxon>Lysobacterales</taxon>
        <taxon>Rhodanobacteraceae</taxon>
        <taxon>Tahibacter</taxon>
    </lineage>
</organism>
<evidence type="ECO:0008006" key="4">
    <source>
        <dbReference type="Google" id="ProtNLM"/>
    </source>
</evidence>
<comment type="caution">
    <text evidence="2">The sequence shown here is derived from an EMBL/GenBank/DDBJ whole genome shotgun (WGS) entry which is preliminary data.</text>
</comment>
<dbReference type="PANTHER" id="PTHR41775">
    <property type="entry name" value="SECRETED PROTEIN-RELATED"/>
    <property type="match status" value="1"/>
</dbReference>
<feature type="chain" id="PRO_5040782434" description="M6 family metalloprotease-like protein" evidence="1">
    <location>
        <begin position="22"/>
        <end position="464"/>
    </location>
</feature>
<evidence type="ECO:0000313" key="3">
    <source>
        <dbReference type="Proteomes" id="UP001139971"/>
    </source>
</evidence>
<dbReference type="GO" id="GO:0008237">
    <property type="term" value="F:metallopeptidase activity"/>
    <property type="evidence" value="ECO:0007669"/>
    <property type="project" value="InterPro"/>
</dbReference>
<dbReference type="PANTHER" id="PTHR41775:SF1">
    <property type="entry name" value="PEPTIDASE M6-LIKE DOMAIN-CONTAINING PROTEIN"/>
    <property type="match status" value="1"/>
</dbReference>
<dbReference type="RefSeq" id="WP_263541037.1">
    <property type="nucleotide sequence ID" value="NZ_JAOVZO020000019.1"/>
</dbReference>
<keyword evidence="1" id="KW-0732">Signal</keyword>
<name>A0A9X3YN15_9GAMM</name>
<protein>
    <recommendedName>
        <fullName evidence="4">M6 family metalloprotease-like protein</fullName>
    </recommendedName>
</protein>
<evidence type="ECO:0000256" key="1">
    <source>
        <dbReference type="SAM" id="SignalP"/>
    </source>
</evidence>
<proteinExistence type="predicted"/>
<gene>
    <name evidence="2" type="ORF">OD750_019415</name>
</gene>
<reference evidence="2" key="1">
    <citation type="submission" date="2023-02" db="EMBL/GenBank/DDBJ databases">
        <title>Tahibacter soli sp. nov. isolated from soil.</title>
        <authorList>
            <person name="Baek J.H."/>
            <person name="Lee J.K."/>
            <person name="Choi D.G."/>
            <person name="Jeon C.O."/>
        </authorList>
    </citation>
    <scope>NUCLEOTIDE SEQUENCE</scope>
    <source>
        <strain evidence="2">BL</strain>
    </source>
</reference>